<reference evidence="2" key="1">
    <citation type="submission" date="2017-04" db="EMBL/GenBank/DDBJ databases">
        <authorList>
            <person name="Varghese N."/>
            <person name="Submissions S."/>
        </authorList>
    </citation>
    <scope>NUCLEOTIDE SEQUENCE [LARGE SCALE GENOMIC DNA]</scope>
    <source>
        <strain evidence="2">Ballard 720</strain>
    </source>
</reference>
<evidence type="ECO:0000313" key="2">
    <source>
        <dbReference type="Proteomes" id="UP000192911"/>
    </source>
</evidence>
<dbReference type="EMBL" id="FXAH01000005">
    <property type="protein sequence ID" value="SMF32897.1"/>
    <property type="molecule type" value="Genomic_DNA"/>
</dbReference>
<evidence type="ECO:0008006" key="3">
    <source>
        <dbReference type="Google" id="ProtNLM"/>
    </source>
</evidence>
<organism evidence="1 2">
    <name type="scientific">Trinickia caryophylli</name>
    <name type="common">Paraburkholderia caryophylli</name>
    <dbReference type="NCBI Taxonomy" id="28094"/>
    <lineage>
        <taxon>Bacteria</taxon>
        <taxon>Pseudomonadati</taxon>
        <taxon>Pseudomonadota</taxon>
        <taxon>Betaproteobacteria</taxon>
        <taxon>Burkholderiales</taxon>
        <taxon>Burkholderiaceae</taxon>
        <taxon>Trinickia</taxon>
    </lineage>
</organism>
<dbReference type="OrthoDB" id="5566889at2"/>
<dbReference type="STRING" id="28094.SAMN06295900_105305"/>
<sequence>MIACKQPESAACAAGSVVVDLTLRRIEWALRERVRYRYVSPRVLPDGDGFRIESPCCSRNVDPKGGVIDIARLVCGAAGLWSLYARDHDAGRWTWWQESPDLDALLDTLCVDADRVFWR</sequence>
<dbReference type="Pfam" id="PF11225">
    <property type="entry name" value="DUF3024"/>
    <property type="match status" value="1"/>
</dbReference>
<dbReference type="AlphaFoldDB" id="A0A1X7EF83"/>
<dbReference type="GeneID" id="95553613"/>
<protein>
    <recommendedName>
        <fullName evidence="3">DUF3024 domain-containing protein</fullName>
    </recommendedName>
</protein>
<dbReference type="InterPro" id="IPR021388">
    <property type="entry name" value="DUF3024"/>
</dbReference>
<proteinExistence type="predicted"/>
<evidence type="ECO:0000313" key="1">
    <source>
        <dbReference type="EMBL" id="SMF32897.1"/>
    </source>
</evidence>
<name>A0A1X7EF83_TRICW</name>
<dbReference type="Proteomes" id="UP000192911">
    <property type="component" value="Unassembled WGS sequence"/>
</dbReference>
<keyword evidence="2" id="KW-1185">Reference proteome</keyword>
<accession>A0A1X7EF83</accession>
<dbReference type="RefSeq" id="WP_085227540.1">
    <property type="nucleotide sequence ID" value="NZ_BSQD01000004.1"/>
</dbReference>
<gene>
    <name evidence="1" type="ORF">SAMN06295900_105305</name>
</gene>